<name>A0A1X7E9D0_9PROT</name>
<dbReference type="InterPro" id="IPR038188">
    <property type="entry name" value="TorS_sensor_sf"/>
</dbReference>
<evidence type="ECO:0000256" key="4">
    <source>
        <dbReference type="ARBA" id="ARBA00022553"/>
    </source>
</evidence>
<evidence type="ECO:0000256" key="2">
    <source>
        <dbReference type="ARBA" id="ARBA00004370"/>
    </source>
</evidence>
<dbReference type="OrthoDB" id="7325042at2"/>
<dbReference type="SUPFAM" id="SSF55785">
    <property type="entry name" value="PYP-like sensor domain (PAS domain)"/>
    <property type="match status" value="1"/>
</dbReference>
<dbReference type="AlphaFoldDB" id="A0A1X7E9D0"/>
<dbReference type="PROSITE" id="PS50113">
    <property type="entry name" value="PAC"/>
    <property type="match status" value="1"/>
</dbReference>
<dbReference type="RefSeq" id="WP_085083591.1">
    <property type="nucleotide sequence ID" value="NZ_FXAK01000002.1"/>
</dbReference>
<evidence type="ECO:0000256" key="1">
    <source>
        <dbReference type="ARBA" id="ARBA00000085"/>
    </source>
</evidence>
<evidence type="ECO:0000256" key="7">
    <source>
        <dbReference type="SAM" id="Phobius"/>
    </source>
</evidence>
<feature type="domain" description="PAS" evidence="9">
    <location>
        <begin position="489"/>
        <end position="535"/>
    </location>
</feature>
<dbReference type="NCBIfam" id="TIGR00229">
    <property type="entry name" value="sensory_box"/>
    <property type="match status" value="1"/>
</dbReference>
<comment type="catalytic activity">
    <reaction evidence="1">
        <text>ATP + protein L-histidine = ADP + protein N-phospho-L-histidine.</text>
        <dbReference type="EC" id="2.7.13.3"/>
    </reaction>
</comment>
<comment type="subcellular location">
    <subcellularLocation>
        <location evidence="2">Membrane</location>
    </subcellularLocation>
</comment>
<dbReference type="PRINTS" id="PR00344">
    <property type="entry name" value="BCTRLSENSOR"/>
</dbReference>
<dbReference type="Gene3D" id="6.10.340.10">
    <property type="match status" value="1"/>
</dbReference>
<dbReference type="EC" id="2.7.13.3" evidence="3"/>
<evidence type="ECO:0000259" key="11">
    <source>
        <dbReference type="PROSITE" id="PS50885"/>
    </source>
</evidence>
<dbReference type="SUPFAM" id="SSF47384">
    <property type="entry name" value="Homodimeric domain of signal transducing histidine kinase"/>
    <property type="match status" value="1"/>
</dbReference>
<evidence type="ECO:0000256" key="3">
    <source>
        <dbReference type="ARBA" id="ARBA00012438"/>
    </source>
</evidence>
<dbReference type="GO" id="GO:0016020">
    <property type="term" value="C:membrane"/>
    <property type="evidence" value="ECO:0007669"/>
    <property type="project" value="UniProtKB-SubCell"/>
</dbReference>
<sequence>MDGQLSTSLSSSTVPSLLQSTSAIVQSTSAIVQSTSAIVQSTSAIVQSPVRAAALTASSPGARPGPQTPPPNRTRRFGIAVRITLGLSVMALLVVLIGGVSMSSFRLFRAEVTALSTTTLPEVITSAELHGSLQKLVAQLPQLAAANSMPQRRSIYDGLVTELDSMQLLVARMRGLMKDNHGHGDGKERDGNVRLLEQTRSTLLILAATVADLNAEVTRQIDYGDRQAEAARALGRLATSMESMPETGAWAARIGALMARAAGAMQLDHLSRLKGEARAVERTLAELARLSAGAPDPTGQMISTVQEELFSLLVAPGGMFESAIDRLQARNRAQALTGQAQVLVETVERSTRALYDSIRDQSAERTDALAELIAERTRTVMMLAGASILLAVGVYFIFRRFLSSRLVAMNRAVLARLSGSRQAGGGAAGTVPVPVDGDDEITDIGASIRYFIDEIDRRQQALADNERRFRDLVEGSIQGIIIHRDFHALYANDSFAAMLGLTVAEVMALPSLLSVVAVEARQSMIDNYDHLLEGGQTTPRRRIRACRPDGAELWVELTGRRVDWMDGPAVQAVVVDVTREVEAENALRQSRDAAERALGELKATQASLIQAEKMASLGQLVAGVAHEVNTPIGITITGASQLQALIGELSDRHTANALKKSDFQRFLSDGMEMANLILSNSTRAANLVQSFKLVAVDQSSDERRAFLLRDYIDELLRSLHPTYKARVALTIDVDCPADLELDGYPGALSQILTNLIMNALVHALDPEQPGRIAIAARVIDGDMVELSIADDGAGIAPEVLPKVFDPFFTTRRGAGGSGLGLHIVYNLVTGRLHGTIGVESRPGDGTRFTLRFPRVTAAA</sequence>
<dbReference type="Gene3D" id="1.20.58.920">
    <property type="match status" value="1"/>
</dbReference>
<dbReference type="InterPro" id="IPR036097">
    <property type="entry name" value="HisK_dim/P_sf"/>
</dbReference>
<evidence type="ECO:0000259" key="10">
    <source>
        <dbReference type="PROSITE" id="PS50113"/>
    </source>
</evidence>
<dbReference type="InterPro" id="IPR003660">
    <property type="entry name" value="HAMP_dom"/>
</dbReference>
<dbReference type="SUPFAM" id="SSF55874">
    <property type="entry name" value="ATPase domain of HSP90 chaperone/DNA topoisomerase II/histidine kinase"/>
    <property type="match status" value="1"/>
</dbReference>
<dbReference type="PROSITE" id="PS50109">
    <property type="entry name" value="HIS_KIN"/>
    <property type="match status" value="1"/>
</dbReference>
<evidence type="ECO:0000256" key="5">
    <source>
        <dbReference type="ARBA" id="ARBA00022679"/>
    </source>
</evidence>
<protein>
    <recommendedName>
        <fullName evidence="3">histidine kinase</fullName>
        <ecNumber evidence="3">2.7.13.3</ecNumber>
    </recommendedName>
</protein>
<dbReference type="EMBL" id="FXAK01000002">
    <property type="protein sequence ID" value="SMF29585.1"/>
    <property type="molecule type" value="Genomic_DNA"/>
</dbReference>
<feature type="transmembrane region" description="Helical" evidence="7">
    <location>
        <begin position="79"/>
        <end position="100"/>
    </location>
</feature>
<dbReference type="CDD" id="cd00075">
    <property type="entry name" value="HATPase"/>
    <property type="match status" value="1"/>
</dbReference>
<evidence type="ECO:0000259" key="9">
    <source>
        <dbReference type="PROSITE" id="PS50112"/>
    </source>
</evidence>
<proteinExistence type="predicted"/>
<dbReference type="InterPro" id="IPR003594">
    <property type="entry name" value="HATPase_dom"/>
</dbReference>
<dbReference type="InterPro" id="IPR005467">
    <property type="entry name" value="His_kinase_dom"/>
</dbReference>
<dbReference type="PROSITE" id="PS50112">
    <property type="entry name" value="PAS"/>
    <property type="match status" value="1"/>
</dbReference>
<keyword evidence="7" id="KW-0472">Membrane</keyword>
<feature type="domain" description="PAC" evidence="10">
    <location>
        <begin position="536"/>
        <end position="589"/>
    </location>
</feature>
<reference evidence="12 13" key="1">
    <citation type="submission" date="2017-04" db="EMBL/GenBank/DDBJ databases">
        <authorList>
            <person name="Afonso C.L."/>
            <person name="Miller P.J."/>
            <person name="Scott M.A."/>
            <person name="Spackman E."/>
            <person name="Goraichik I."/>
            <person name="Dimitrov K.M."/>
            <person name="Suarez D.L."/>
            <person name="Swayne D.E."/>
        </authorList>
    </citation>
    <scope>NUCLEOTIDE SEQUENCE [LARGE SCALE GENOMIC DNA]</scope>
    <source>
        <strain evidence="12 13">A2P</strain>
    </source>
</reference>
<dbReference type="InterPro" id="IPR036890">
    <property type="entry name" value="HATPase_C_sf"/>
</dbReference>
<feature type="domain" description="Histidine kinase" evidence="8">
    <location>
        <begin position="623"/>
        <end position="856"/>
    </location>
</feature>
<evidence type="ECO:0000313" key="13">
    <source>
        <dbReference type="Proteomes" id="UP000192936"/>
    </source>
</evidence>
<gene>
    <name evidence="12" type="ORF">SAMN02982917_1370</name>
</gene>
<feature type="domain" description="HAMP" evidence="11">
    <location>
        <begin position="430"/>
        <end position="460"/>
    </location>
</feature>
<organism evidence="12 13">
    <name type="scientific">Azospirillum oryzae</name>
    <dbReference type="NCBI Taxonomy" id="286727"/>
    <lineage>
        <taxon>Bacteria</taxon>
        <taxon>Pseudomonadati</taxon>
        <taxon>Pseudomonadota</taxon>
        <taxon>Alphaproteobacteria</taxon>
        <taxon>Rhodospirillales</taxon>
        <taxon>Azospirillaceae</taxon>
        <taxon>Azospirillum</taxon>
    </lineage>
</organism>
<feature type="transmembrane region" description="Helical" evidence="7">
    <location>
        <begin position="495"/>
        <end position="518"/>
    </location>
</feature>
<accession>A0A1X7E9D0</accession>
<keyword evidence="6" id="KW-0418">Kinase</keyword>
<keyword evidence="7" id="KW-0812">Transmembrane</keyword>
<dbReference type="Pfam" id="PF02518">
    <property type="entry name" value="HATPase_c"/>
    <property type="match status" value="1"/>
</dbReference>
<dbReference type="PANTHER" id="PTHR43065">
    <property type="entry name" value="SENSOR HISTIDINE KINASE"/>
    <property type="match status" value="1"/>
</dbReference>
<dbReference type="Proteomes" id="UP000192936">
    <property type="component" value="Unassembled WGS sequence"/>
</dbReference>
<dbReference type="Gene3D" id="1.10.287.130">
    <property type="match status" value="1"/>
</dbReference>
<feature type="transmembrane region" description="Helical" evidence="7">
    <location>
        <begin position="380"/>
        <end position="398"/>
    </location>
</feature>
<dbReference type="InterPro" id="IPR000014">
    <property type="entry name" value="PAS"/>
</dbReference>
<dbReference type="PANTHER" id="PTHR43065:SF47">
    <property type="match status" value="1"/>
</dbReference>
<dbReference type="Gene3D" id="3.30.565.10">
    <property type="entry name" value="Histidine kinase-like ATPase, C-terminal domain"/>
    <property type="match status" value="1"/>
</dbReference>
<dbReference type="InterPro" id="IPR004358">
    <property type="entry name" value="Sig_transdc_His_kin-like_C"/>
</dbReference>
<keyword evidence="7" id="KW-1133">Transmembrane helix</keyword>
<dbReference type="PROSITE" id="PS50885">
    <property type="entry name" value="HAMP"/>
    <property type="match status" value="1"/>
</dbReference>
<dbReference type="SMART" id="SM00387">
    <property type="entry name" value="HATPase_c"/>
    <property type="match status" value="1"/>
</dbReference>
<dbReference type="Gene3D" id="3.30.450.20">
    <property type="entry name" value="PAS domain"/>
    <property type="match status" value="1"/>
</dbReference>
<evidence type="ECO:0000259" key="8">
    <source>
        <dbReference type="PROSITE" id="PS50109"/>
    </source>
</evidence>
<dbReference type="STRING" id="286727.SAMN02982917_1370"/>
<dbReference type="CDD" id="cd00130">
    <property type="entry name" value="PAS"/>
    <property type="match status" value="1"/>
</dbReference>
<dbReference type="SMART" id="SM00091">
    <property type="entry name" value="PAS"/>
    <property type="match status" value="1"/>
</dbReference>
<keyword evidence="5" id="KW-0808">Transferase</keyword>
<keyword evidence="4" id="KW-0597">Phosphoprotein</keyword>
<evidence type="ECO:0000313" key="12">
    <source>
        <dbReference type="EMBL" id="SMF29585.1"/>
    </source>
</evidence>
<dbReference type="GO" id="GO:0000155">
    <property type="term" value="F:phosphorelay sensor kinase activity"/>
    <property type="evidence" value="ECO:0007669"/>
    <property type="project" value="InterPro"/>
</dbReference>
<dbReference type="InterPro" id="IPR000700">
    <property type="entry name" value="PAS-assoc_C"/>
</dbReference>
<dbReference type="InterPro" id="IPR035965">
    <property type="entry name" value="PAS-like_dom_sf"/>
</dbReference>
<evidence type="ECO:0000256" key="6">
    <source>
        <dbReference type="ARBA" id="ARBA00022777"/>
    </source>
</evidence>
<dbReference type="Pfam" id="PF13426">
    <property type="entry name" value="PAS_9"/>
    <property type="match status" value="1"/>
</dbReference>